<evidence type="ECO:0000313" key="1">
    <source>
        <dbReference type="EMBL" id="KAK2140066.1"/>
    </source>
</evidence>
<comment type="caution">
    <text evidence="1">The sequence shown here is derived from an EMBL/GenBank/DDBJ whole genome shotgun (WGS) entry which is preliminary data.</text>
</comment>
<name>A0AAD9MQJ1_9ANNE</name>
<organism evidence="1 2">
    <name type="scientific">Paralvinella palmiformis</name>
    <dbReference type="NCBI Taxonomy" id="53620"/>
    <lineage>
        <taxon>Eukaryota</taxon>
        <taxon>Metazoa</taxon>
        <taxon>Spiralia</taxon>
        <taxon>Lophotrochozoa</taxon>
        <taxon>Annelida</taxon>
        <taxon>Polychaeta</taxon>
        <taxon>Sedentaria</taxon>
        <taxon>Canalipalpata</taxon>
        <taxon>Terebellida</taxon>
        <taxon>Terebelliformia</taxon>
        <taxon>Alvinellidae</taxon>
        <taxon>Paralvinella</taxon>
    </lineage>
</organism>
<evidence type="ECO:0000313" key="2">
    <source>
        <dbReference type="Proteomes" id="UP001208570"/>
    </source>
</evidence>
<dbReference type="AlphaFoldDB" id="A0AAD9MQJ1"/>
<proteinExistence type="predicted"/>
<sequence length="234" mass="26697">MVYSKLEDGDQCCGERAYFMWTATCCNGHIYHTHGLKCCCNGTVPYHPANQHCIEGKTNPKFCKVMRCPHHVRSKELLKDHFMKEQWLVVGARSVVQSTKNSQLVEIIGEATSTEPKRIIKMVILQECYRKHHKHSVFFLSKAPSRKNNSIIVITDRDMAMKRKSLDKLVLHCTRTVFKNEHHKSIKRCQRVIKLCGNSGNQPGLSSSIVNPTLSGEILVSGFILQMISVFHIF</sequence>
<dbReference type="Proteomes" id="UP001208570">
    <property type="component" value="Unassembled WGS sequence"/>
</dbReference>
<accession>A0AAD9MQJ1</accession>
<dbReference type="EMBL" id="JAODUP010001496">
    <property type="protein sequence ID" value="KAK2140066.1"/>
    <property type="molecule type" value="Genomic_DNA"/>
</dbReference>
<reference evidence="1" key="1">
    <citation type="journal article" date="2023" name="Mol. Biol. Evol.">
        <title>Third-Generation Sequencing Reveals the Adaptive Role of the Epigenome in Three Deep-Sea Polychaetes.</title>
        <authorList>
            <person name="Perez M."/>
            <person name="Aroh O."/>
            <person name="Sun Y."/>
            <person name="Lan Y."/>
            <person name="Juniper S.K."/>
            <person name="Young C.R."/>
            <person name="Angers B."/>
            <person name="Qian P.Y."/>
        </authorList>
    </citation>
    <scope>NUCLEOTIDE SEQUENCE</scope>
    <source>
        <strain evidence="1">P08H-3</strain>
    </source>
</reference>
<protein>
    <submittedName>
        <fullName evidence="1">Uncharacterized protein</fullName>
    </submittedName>
</protein>
<gene>
    <name evidence="1" type="ORF">LSH36_1496g00035</name>
</gene>
<keyword evidence="2" id="KW-1185">Reference proteome</keyword>